<dbReference type="GO" id="GO:0003677">
    <property type="term" value="F:DNA binding"/>
    <property type="evidence" value="ECO:0007669"/>
    <property type="project" value="UniProtKB-KW"/>
</dbReference>
<dbReference type="InterPro" id="IPR010992">
    <property type="entry name" value="IHF-like_DNA-bd_dom_sf"/>
</dbReference>
<evidence type="ECO:0000256" key="5">
    <source>
        <dbReference type="RuleBase" id="RU003939"/>
    </source>
</evidence>
<dbReference type="Proteomes" id="UP001467690">
    <property type="component" value="Unassembled WGS sequence"/>
</dbReference>
<dbReference type="InterPro" id="IPR000119">
    <property type="entry name" value="Hist_DNA-bd"/>
</dbReference>
<dbReference type="PROSITE" id="PS00045">
    <property type="entry name" value="HISTONE_LIKE"/>
    <property type="match status" value="1"/>
</dbReference>
<evidence type="ECO:0000313" key="6">
    <source>
        <dbReference type="EMBL" id="MER2492777.1"/>
    </source>
</evidence>
<dbReference type="SUPFAM" id="SSF47729">
    <property type="entry name" value="IHF-like DNA-binding proteins"/>
    <property type="match status" value="1"/>
</dbReference>
<evidence type="ECO:0000256" key="2">
    <source>
        <dbReference type="ARBA" id="ARBA00010529"/>
    </source>
</evidence>
<comment type="function">
    <text evidence="1">Histone-like DNA-binding protein which is capable of wrapping DNA to stabilize it, and thus to prevent its denaturation under extreme environmental conditions.</text>
</comment>
<dbReference type="Gene3D" id="4.10.520.10">
    <property type="entry name" value="IHF-like DNA-binding proteins"/>
    <property type="match status" value="1"/>
</dbReference>
<evidence type="ECO:0000256" key="4">
    <source>
        <dbReference type="ARBA" id="ARBA00023125"/>
    </source>
</evidence>
<comment type="caution">
    <text evidence="6">The sequence shown here is derived from an EMBL/GenBank/DDBJ whole genome shotgun (WGS) entry which is preliminary data.</text>
</comment>
<gene>
    <name evidence="6" type="ORF">ABS311_12900</name>
</gene>
<keyword evidence="7" id="KW-1185">Reference proteome</keyword>
<accession>A0ABV1RJ61</accession>
<dbReference type="CDD" id="cd13831">
    <property type="entry name" value="HU"/>
    <property type="match status" value="1"/>
</dbReference>
<dbReference type="PRINTS" id="PR01727">
    <property type="entry name" value="DNABINDINGHU"/>
</dbReference>
<evidence type="ECO:0000313" key="7">
    <source>
        <dbReference type="Proteomes" id="UP001467690"/>
    </source>
</evidence>
<dbReference type="PANTHER" id="PTHR33175">
    <property type="entry name" value="DNA-BINDING PROTEIN HU"/>
    <property type="match status" value="1"/>
</dbReference>
<dbReference type="SMART" id="SM00411">
    <property type="entry name" value="BHL"/>
    <property type="match status" value="1"/>
</dbReference>
<dbReference type="PANTHER" id="PTHR33175:SF3">
    <property type="entry name" value="DNA-BINDING PROTEIN HU-BETA"/>
    <property type="match status" value="1"/>
</dbReference>
<organism evidence="6 7">
    <name type="scientific">Catenovulum sediminis</name>
    <dbReference type="NCBI Taxonomy" id="1740262"/>
    <lineage>
        <taxon>Bacteria</taxon>
        <taxon>Pseudomonadati</taxon>
        <taxon>Pseudomonadota</taxon>
        <taxon>Gammaproteobacteria</taxon>
        <taxon>Alteromonadales</taxon>
        <taxon>Alteromonadaceae</taxon>
        <taxon>Catenovulum</taxon>
    </lineage>
</organism>
<proteinExistence type="inferred from homology"/>
<comment type="similarity">
    <text evidence="2 5">Belongs to the bacterial histone-like protein family.</text>
</comment>
<keyword evidence="4 6" id="KW-0238">DNA-binding</keyword>
<evidence type="ECO:0000256" key="3">
    <source>
        <dbReference type="ARBA" id="ARBA00023067"/>
    </source>
</evidence>
<dbReference type="InterPro" id="IPR020816">
    <property type="entry name" value="Histone-like_DNA-bd_CS"/>
</dbReference>
<dbReference type="Pfam" id="PF00216">
    <property type="entry name" value="Bac_DNA_binding"/>
    <property type="match status" value="1"/>
</dbReference>
<keyword evidence="3" id="KW-0226">DNA condensation</keyword>
<name>A0ABV1RJ61_9ALTE</name>
<reference evidence="6 7" key="1">
    <citation type="submission" date="2024-06" db="EMBL/GenBank/DDBJ databases">
        <authorList>
            <person name="Chen R.Y."/>
        </authorList>
    </citation>
    <scope>NUCLEOTIDE SEQUENCE [LARGE SCALE GENOMIC DNA]</scope>
    <source>
        <strain evidence="6 7">D2</strain>
    </source>
</reference>
<evidence type="ECO:0000256" key="1">
    <source>
        <dbReference type="ARBA" id="ARBA00003819"/>
    </source>
</evidence>
<protein>
    <submittedName>
        <fullName evidence="6">HU family DNA-binding protein</fullName>
    </submittedName>
</protein>
<dbReference type="RefSeq" id="WP_143873819.1">
    <property type="nucleotide sequence ID" value="NZ_CP041661.1"/>
</dbReference>
<sequence>MNKSELVKRIADDADIAQNSANKALTALIDTITTELSEGGKVDLIGFGSFSLKHRNARTGRNPSTGEPIEIAAANVPSFKPGKALKDACNK</sequence>
<dbReference type="EMBL" id="JBELOE010000228">
    <property type="protein sequence ID" value="MER2492777.1"/>
    <property type="molecule type" value="Genomic_DNA"/>
</dbReference>